<evidence type="ECO:0000313" key="1">
    <source>
        <dbReference type="EMBL" id="OAA76261.1"/>
    </source>
</evidence>
<accession>A0A168GB38</accession>
<comment type="caution">
    <text evidence="1">The sequence shown here is derived from an EMBL/GenBank/DDBJ whole genome shotgun (WGS) entry which is preliminary data.</text>
</comment>
<dbReference type="InterPro" id="IPR036047">
    <property type="entry name" value="F-box-like_dom_sf"/>
</dbReference>
<dbReference type="EMBL" id="AZHF01000004">
    <property type="protein sequence ID" value="OAA76261.1"/>
    <property type="molecule type" value="Genomic_DNA"/>
</dbReference>
<protein>
    <submittedName>
        <fullName evidence="1">F-box domain-containing protein</fullName>
    </submittedName>
</protein>
<reference evidence="1 2" key="1">
    <citation type="journal article" date="2016" name="Genome Biol. Evol.">
        <title>Divergent and convergent evolution of fungal pathogenicity.</title>
        <authorList>
            <person name="Shang Y."/>
            <person name="Xiao G."/>
            <person name="Zheng P."/>
            <person name="Cen K."/>
            <person name="Zhan S."/>
            <person name="Wang C."/>
        </authorList>
    </citation>
    <scope>NUCLEOTIDE SEQUENCE [LARGE SCALE GENOMIC DNA]</scope>
    <source>
        <strain evidence="1 2">RCEF 1005</strain>
    </source>
</reference>
<organism evidence="1 2">
    <name type="scientific">Akanthomyces lecanii RCEF 1005</name>
    <dbReference type="NCBI Taxonomy" id="1081108"/>
    <lineage>
        <taxon>Eukaryota</taxon>
        <taxon>Fungi</taxon>
        <taxon>Dikarya</taxon>
        <taxon>Ascomycota</taxon>
        <taxon>Pezizomycotina</taxon>
        <taxon>Sordariomycetes</taxon>
        <taxon>Hypocreomycetidae</taxon>
        <taxon>Hypocreales</taxon>
        <taxon>Cordycipitaceae</taxon>
        <taxon>Akanthomyces</taxon>
        <taxon>Cordyceps confragosa</taxon>
    </lineage>
</organism>
<evidence type="ECO:0000313" key="2">
    <source>
        <dbReference type="Proteomes" id="UP000076881"/>
    </source>
</evidence>
<keyword evidence="2" id="KW-1185">Reference proteome</keyword>
<name>A0A168GB38_CORDF</name>
<dbReference type="SUPFAM" id="SSF81383">
    <property type="entry name" value="F-box domain"/>
    <property type="match status" value="1"/>
</dbReference>
<sequence length="339" mass="38438">MAVAAVFALPELHEAILWQTDMVTLLVSAQRVSKAWRDLITASPTLQQKLFFQPVPGDAHPSTAMPLIDRQGADDLVDSATEDLGKLTEGTSVAHTKPAARQKAYFRAANSFMALPWTPNPREEKLDGNGFMRSIPVDSPEDTHVQPFRERFFRRGASWRRMLVTQPTIRQLGYLWSQEKLNGRYLNGNYAVVVKGAVVAMQSSSPTSGALRMGPLCDLVQERCCRHELHNLWFRVHWEVIQGPAYYEYSADLGSRLMVHSRMVVEILEQQYPRINPQKLKSPKVFDDVFRCGEHERLEIMFGENDPSKTIAVMRSGVRGLLSKFNAVHDGKDLVFREE</sequence>
<dbReference type="OrthoDB" id="3800738at2759"/>
<dbReference type="Proteomes" id="UP000076881">
    <property type="component" value="Unassembled WGS sequence"/>
</dbReference>
<proteinExistence type="predicted"/>
<gene>
    <name evidence="1" type="ORF">LEL_05945</name>
</gene>
<dbReference type="AlphaFoldDB" id="A0A168GB38"/>